<accession>A0A2I0AX18</accession>
<feature type="compositionally biased region" description="Basic and acidic residues" evidence="2">
    <location>
        <begin position="233"/>
        <end position="242"/>
    </location>
</feature>
<dbReference type="SUPFAM" id="SSF50630">
    <property type="entry name" value="Acid proteases"/>
    <property type="match status" value="1"/>
</dbReference>
<evidence type="ECO:0000313" key="5">
    <source>
        <dbReference type="EMBL" id="PKA60092.1"/>
    </source>
</evidence>
<keyword evidence="1" id="KW-0863">Zinc-finger</keyword>
<dbReference type="GO" id="GO:0004190">
    <property type="term" value="F:aspartic-type endopeptidase activity"/>
    <property type="evidence" value="ECO:0007669"/>
    <property type="project" value="InterPro"/>
</dbReference>
<keyword evidence="5" id="KW-0548">Nucleotidyltransferase</keyword>
<reference evidence="5 6" key="1">
    <citation type="journal article" date="2017" name="Nature">
        <title>The Apostasia genome and the evolution of orchids.</title>
        <authorList>
            <person name="Zhang G.Q."/>
            <person name="Liu K.W."/>
            <person name="Li Z."/>
            <person name="Lohaus R."/>
            <person name="Hsiao Y.Y."/>
            <person name="Niu S.C."/>
            <person name="Wang J.Y."/>
            <person name="Lin Y.C."/>
            <person name="Xu Q."/>
            <person name="Chen L.J."/>
            <person name="Yoshida K."/>
            <person name="Fujiwara S."/>
            <person name="Wang Z.W."/>
            <person name="Zhang Y.Q."/>
            <person name="Mitsuda N."/>
            <person name="Wang M."/>
            <person name="Liu G.H."/>
            <person name="Pecoraro L."/>
            <person name="Huang H.X."/>
            <person name="Xiao X.J."/>
            <person name="Lin M."/>
            <person name="Wu X.Y."/>
            <person name="Wu W.L."/>
            <person name="Chen Y.Y."/>
            <person name="Chang S.B."/>
            <person name="Sakamoto S."/>
            <person name="Ohme-Takagi M."/>
            <person name="Yagi M."/>
            <person name="Zeng S.J."/>
            <person name="Shen C.Y."/>
            <person name="Yeh C.M."/>
            <person name="Luo Y.B."/>
            <person name="Tsai W.C."/>
            <person name="Van de Peer Y."/>
            <person name="Liu Z.J."/>
        </authorList>
    </citation>
    <scope>NUCLEOTIDE SEQUENCE [LARGE SCALE GENOMIC DNA]</scope>
    <source>
        <strain evidence="6">cv. Shenzhen</strain>
        <tissue evidence="5">Stem</tissue>
    </source>
</reference>
<dbReference type="GO" id="GO:0006508">
    <property type="term" value="P:proteolysis"/>
    <property type="evidence" value="ECO:0007669"/>
    <property type="project" value="InterPro"/>
</dbReference>
<keyword evidence="1" id="KW-0862">Zinc</keyword>
<dbReference type="Gene3D" id="2.40.70.10">
    <property type="entry name" value="Acid Proteases"/>
    <property type="match status" value="1"/>
</dbReference>
<dbReference type="Pfam" id="PF03732">
    <property type="entry name" value="Retrotrans_gag"/>
    <property type="match status" value="1"/>
</dbReference>
<dbReference type="InterPro" id="IPR005162">
    <property type="entry name" value="Retrotrans_gag_dom"/>
</dbReference>
<dbReference type="AlphaFoldDB" id="A0A2I0AX18"/>
<dbReference type="Pfam" id="PF00078">
    <property type="entry name" value="RVT_1"/>
    <property type="match status" value="1"/>
</dbReference>
<dbReference type="InterPro" id="IPR043128">
    <property type="entry name" value="Rev_trsase/Diguanyl_cyclase"/>
</dbReference>
<dbReference type="SMART" id="SM00343">
    <property type="entry name" value="ZnF_C2HC"/>
    <property type="match status" value="1"/>
</dbReference>
<keyword evidence="6" id="KW-1185">Reference proteome</keyword>
<dbReference type="Gene3D" id="4.10.60.10">
    <property type="entry name" value="Zinc finger, CCHC-type"/>
    <property type="match status" value="1"/>
</dbReference>
<dbReference type="GO" id="GO:0003964">
    <property type="term" value="F:RNA-directed DNA polymerase activity"/>
    <property type="evidence" value="ECO:0007669"/>
    <property type="project" value="UniProtKB-KW"/>
</dbReference>
<feature type="region of interest" description="Disordered" evidence="2">
    <location>
        <begin position="137"/>
        <end position="170"/>
    </location>
</feature>
<feature type="region of interest" description="Disordered" evidence="2">
    <location>
        <begin position="215"/>
        <end position="242"/>
    </location>
</feature>
<dbReference type="InterPro" id="IPR001969">
    <property type="entry name" value="Aspartic_peptidase_AS"/>
</dbReference>
<evidence type="ECO:0000259" key="4">
    <source>
        <dbReference type="PROSITE" id="PS50878"/>
    </source>
</evidence>
<dbReference type="Pfam" id="PF08284">
    <property type="entry name" value="RVP_2"/>
    <property type="match status" value="1"/>
</dbReference>
<dbReference type="CDD" id="cd01647">
    <property type="entry name" value="RT_LTR"/>
    <property type="match status" value="1"/>
</dbReference>
<dbReference type="OrthoDB" id="1705436at2759"/>
<dbReference type="CDD" id="cd00303">
    <property type="entry name" value="retropepsin_like"/>
    <property type="match status" value="1"/>
</dbReference>
<dbReference type="Proteomes" id="UP000236161">
    <property type="component" value="Unassembled WGS sequence"/>
</dbReference>
<evidence type="ECO:0000313" key="6">
    <source>
        <dbReference type="Proteomes" id="UP000236161"/>
    </source>
</evidence>
<dbReference type="InterPro" id="IPR053134">
    <property type="entry name" value="RNA-dir_DNA_polymerase"/>
</dbReference>
<feature type="domain" description="Reverse transcriptase" evidence="4">
    <location>
        <begin position="486"/>
        <end position="655"/>
    </location>
</feature>
<dbReference type="PANTHER" id="PTHR24559:SF444">
    <property type="entry name" value="REVERSE TRANSCRIPTASE DOMAIN-CONTAINING PROTEIN"/>
    <property type="match status" value="1"/>
</dbReference>
<dbReference type="GO" id="GO:0003676">
    <property type="term" value="F:nucleic acid binding"/>
    <property type="evidence" value="ECO:0007669"/>
    <property type="project" value="InterPro"/>
</dbReference>
<dbReference type="PROSITE" id="PS50878">
    <property type="entry name" value="RT_POL"/>
    <property type="match status" value="1"/>
</dbReference>
<name>A0A2I0AX18_9ASPA</name>
<dbReference type="InterPro" id="IPR036875">
    <property type="entry name" value="Znf_CCHC_sf"/>
</dbReference>
<dbReference type="Gene3D" id="3.10.10.10">
    <property type="entry name" value="HIV Type 1 Reverse Transcriptase, subunit A, domain 1"/>
    <property type="match status" value="1"/>
</dbReference>
<keyword evidence="1" id="KW-0479">Metal-binding</keyword>
<feature type="domain" description="CCHC-type" evidence="3">
    <location>
        <begin position="190"/>
        <end position="205"/>
    </location>
</feature>
<dbReference type="InterPro" id="IPR000477">
    <property type="entry name" value="RT_dom"/>
</dbReference>
<evidence type="ECO:0000256" key="1">
    <source>
        <dbReference type="PROSITE-ProRule" id="PRU00047"/>
    </source>
</evidence>
<dbReference type="InterPro" id="IPR021109">
    <property type="entry name" value="Peptidase_aspartic_dom_sf"/>
</dbReference>
<proteinExistence type="predicted"/>
<dbReference type="PROSITE" id="PS00141">
    <property type="entry name" value="ASP_PROTEASE"/>
    <property type="match status" value="1"/>
</dbReference>
<feature type="compositionally biased region" description="Low complexity" evidence="2">
    <location>
        <begin position="148"/>
        <end position="167"/>
    </location>
</feature>
<dbReference type="PROSITE" id="PS50158">
    <property type="entry name" value="ZF_CCHC"/>
    <property type="match status" value="1"/>
</dbReference>
<dbReference type="SUPFAM" id="SSF57756">
    <property type="entry name" value="Retrovirus zinc finger-like domains"/>
    <property type="match status" value="1"/>
</dbReference>
<dbReference type="EMBL" id="KZ451942">
    <property type="protein sequence ID" value="PKA60092.1"/>
    <property type="molecule type" value="Genomic_DNA"/>
</dbReference>
<dbReference type="SUPFAM" id="SSF56672">
    <property type="entry name" value="DNA/RNA polymerases"/>
    <property type="match status" value="1"/>
</dbReference>
<sequence length="655" mass="74019">MDGMADDWWTEHRRLFFSGRSIDSITWEEFLIAFRGKYVPLSARDKFRKELTHLVQRDMTVTEYEAKFTALAKFAPALVPNEEEKCHLFRTGLRHSIRAAVVPFQHVVFSQLVETAAVVEQDQLEGQARREAIGKRKALASKTYQGPASKRSSSSGASTSASTSGRSGRPRCQICGNLHEGVCRAGNRICFNCGEVGHLYKVCPRKMTAKGEESVPTSIASASGGRGGAAGVSERERGTATRFGDRGAQPRVYALTRQEAQESPDVIPGTLSLNDSPVIVLFDSGASHSFISETIMQKLQLETCPLDEVLHVVLPTGITIEVKLFVKVKIKIKDQESWAELIVVPIVEFDVILGMNWLSDNQVIIDCREKKIKVHIPESSDVVYYGYERKIPIVSAIQAHQLIRKGCEAYLAITLNVKSEPVKIQAIPVVKEYIDVFPEDLTGLPPDRKVEFPIELMSGTEPISKAPYRMATTELQELKTQLQELLDKGYICPSISPWGAPVLFVKKKDSLRMCIDYRELNRVTIKNKYPLPRIDNLFDQLQGASIFSKIDLRSGYYQLKIKEVDISKTAFRTRYGHYEYLVMSFGLTNTPTVFMDLMNRVFQPYLDQFVIVFIDDILIYSKNQEEHMTHLHLVLQKLREKKLYAKFSKCDFLAI</sequence>
<keyword evidence="5" id="KW-0695">RNA-directed DNA polymerase</keyword>
<dbReference type="PANTHER" id="PTHR24559">
    <property type="entry name" value="TRANSPOSON TY3-I GAG-POL POLYPROTEIN"/>
    <property type="match status" value="1"/>
</dbReference>
<evidence type="ECO:0000259" key="3">
    <source>
        <dbReference type="PROSITE" id="PS50158"/>
    </source>
</evidence>
<dbReference type="Gene3D" id="3.30.70.270">
    <property type="match status" value="1"/>
</dbReference>
<evidence type="ECO:0000256" key="2">
    <source>
        <dbReference type="SAM" id="MobiDB-lite"/>
    </source>
</evidence>
<dbReference type="InterPro" id="IPR043502">
    <property type="entry name" value="DNA/RNA_pol_sf"/>
</dbReference>
<organism evidence="5 6">
    <name type="scientific">Apostasia shenzhenica</name>
    <dbReference type="NCBI Taxonomy" id="1088818"/>
    <lineage>
        <taxon>Eukaryota</taxon>
        <taxon>Viridiplantae</taxon>
        <taxon>Streptophyta</taxon>
        <taxon>Embryophyta</taxon>
        <taxon>Tracheophyta</taxon>
        <taxon>Spermatophyta</taxon>
        <taxon>Magnoliopsida</taxon>
        <taxon>Liliopsida</taxon>
        <taxon>Asparagales</taxon>
        <taxon>Orchidaceae</taxon>
        <taxon>Apostasioideae</taxon>
        <taxon>Apostasia</taxon>
    </lineage>
</organism>
<protein>
    <submittedName>
        <fullName evidence="5">RNA-directed DNA polymerase like</fullName>
    </submittedName>
</protein>
<gene>
    <name evidence="5" type="ORF">AXF42_Ash009776</name>
</gene>
<dbReference type="GO" id="GO:0008270">
    <property type="term" value="F:zinc ion binding"/>
    <property type="evidence" value="ECO:0007669"/>
    <property type="project" value="UniProtKB-KW"/>
</dbReference>
<keyword evidence="5" id="KW-0808">Transferase</keyword>
<dbReference type="InterPro" id="IPR001878">
    <property type="entry name" value="Znf_CCHC"/>
</dbReference>